<name>A0A918LI51_9PSEU</name>
<reference evidence="2" key="1">
    <citation type="journal article" date="2014" name="Int. J. Syst. Evol. Microbiol.">
        <title>Complete genome sequence of Corynebacterium casei LMG S-19264T (=DSM 44701T), isolated from a smear-ripened cheese.</title>
        <authorList>
            <consortium name="US DOE Joint Genome Institute (JGI-PGF)"/>
            <person name="Walter F."/>
            <person name="Albersmeier A."/>
            <person name="Kalinowski J."/>
            <person name="Ruckert C."/>
        </authorList>
    </citation>
    <scope>NUCLEOTIDE SEQUENCE</scope>
    <source>
        <strain evidence="2">JCM 3276</strain>
    </source>
</reference>
<proteinExistence type="predicted"/>
<organism evidence="2 3">
    <name type="scientific">Actinokineospora fastidiosa</name>
    <dbReference type="NCBI Taxonomy" id="1816"/>
    <lineage>
        <taxon>Bacteria</taxon>
        <taxon>Bacillati</taxon>
        <taxon>Actinomycetota</taxon>
        <taxon>Actinomycetes</taxon>
        <taxon>Pseudonocardiales</taxon>
        <taxon>Pseudonocardiaceae</taxon>
        <taxon>Actinokineospora</taxon>
    </lineage>
</organism>
<evidence type="ECO:0000313" key="2">
    <source>
        <dbReference type="EMBL" id="GGS54650.1"/>
    </source>
</evidence>
<sequence length="293" mass="31789">MGDIVGRLDWPVRRIRLSGSGWFGGGGIARHVVGVRRVVVLRDWGVGMRSSRSRGWVWRVFTLFVVTAVALVGVPTAEPVSSGQWSGITAVWNWVAGLFPEPAAAVAQEPAGQGKKSPKRVREVVERGSASARVFAMSDGTFEVEVSPEPTRYRDANGKWQPADTEVKELPRDGFRFGVERNAFVSRFGESSDRLVRFEYAGKQAGLGLDTAARKVTPRVDGSTVTYPGAFEGADLQYVVTPEGLKENIVLPRPVANPTFRFTLRLAGVTARAQEDGSIGFFGNETPDGPPLS</sequence>
<reference evidence="2" key="2">
    <citation type="submission" date="2020-09" db="EMBL/GenBank/DDBJ databases">
        <authorList>
            <person name="Sun Q."/>
            <person name="Ohkuma M."/>
        </authorList>
    </citation>
    <scope>NUCLEOTIDE SEQUENCE</scope>
    <source>
        <strain evidence="2">JCM 3276</strain>
    </source>
</reference>
<keyword evidence="1" id="KW-1133">Transmembrane helix</keyword>
<dbReference type="Proteomes" id="UP000660680">
    <property type="component" value="Unassembled WGS sequence"/>
</dbReference>
<comment type="caution">
    <text evidence="2">The sequence shown here is derived from an EMBL/GenBank/DDBJ whole genome shotgun (WGS) entry which is preliminary data.</text>
</comment>
<dbReference type="AlphaFoldDB" id="A0A918LI51"/>
<gene>
    <name evidence="2" type="ORF">GCM10010171_57250</name>
</gene>
<keyword evidence="1" id="KW-0812">Transmembrane</keyword>
<accession>A0A918LI51</accession>
<evidence type="ECO:0000256" key="1">
    <source>
        <dbReference type="SAM" id="Phobius"/>
    </source>
</evidence>
<feature type="transmembrane region" description="Helical" evidence="1">
    <location>
        <begin position="56"/>
        <end position="74"/>
    </location>
</feature>
<dbReference type="EMBL" id="BMRB01000007">
    <property type="protein sequence ID" value="GGS54650.1"/>
    <property type="molecule type" value="Genomic_DNA"/>
</dbReference>
<evidence type="ECO:0000313" key="3">
    <source>
        <dbReference type="Proteomes" id="UP000660680"/>
    </source>
</evidence>
<keyword evidence="3" id="KW-1185">Reference proteome</keyword>
<keyword evidence="1" id="KW-0472">Membrane</keyword>
<protein>
    <submittedName>
        <fullName evidence="2">Uncharacterized protein</fullName>
    </submittedName>
</protein>